<feature type="compositionally biased region" description="Acidic residues" evidence="1">
    <location>
        <begin position="1"/>
        <end position="11"/>
    </location>
</feature>
<evidence type="ECO:0000313" key="3">
    <source>
        <dbReference type="Proteomes" id="UP000030848"/>
    </source>
</evidence>
<reference evidence="2 3" key="1">
    <citation type="submission" date="2014-10" db="EMBL/GenBank/DDBJ databases">
        <title>Genome sequence of Micropolyspora internatus JCM3315.</title>
        <authorList>
            <person name="Shin S.-K."/>
            <person name="Yi H."/>
        </authorList>
    </citation>
    <scope>NUCLEOTIDE SEQUENCE [LARGE SCALE GENOMIC DNA]</scope>
    <source>
        <strain evidence="2 3">JCM 3315</strain>
    </source>
</reference>
<feature type="compositionally biased region" description="Acidic residues" evidence="1">
    <location>
        <begin position="44"/>
        <end position="61"/>
    </location>
</feature>
<gene>
    <name evidence="2" type="ORF">MINT15_32450</name>
</gene>
<proteinExistence type="predicted"/>
<organism evidence="2 3">
    <name type="scientific">Saccharomonospora viridis</name>
    <dbReference type="NCBI Taxonomy" id="1852"/>
    <lineage>
        <taxon>Bacteria</taxon>
        <taxon>Bacillati</taxon>
        <taxon>Actinomycetota</taxon>
        <taxon>Actinomycetes</taxon>
        <taxon>Pseudonocardiales</taxon>
        <taxon>Pseudonocardiaceae</taxon>
        <taxon>Saccharomonospora</taxon>
    </lineage>
</organism>
<dbReference type="Proteomes" id="UP000030848">
    <property type="component" value="Unassembled WGS sequence"/>
</dbReference>
<feature type="region of interest" description="Disordered" evidence="1">
    <location>
        <begin position="1"/>
        <end position="61"/>
    </location>
</feature>
<dbReference type="EMBL" id="JRZE01000006">
    <property type="protein sequence ID" value="KHF43043.1"/>
    <property type="molecule type" value="Genomic_DNA"/>
</dbReference>
<protein>
    <submittedName>
        <fullName evidence="2">Uncharacterized protein</fullName>
    </submittedName>
</protein>
<evidence type="ECO:0000313" key="2">
    <source>
        <dbReference type="EMBL" id="KHF43043.1"/>
    </source>
</evidence>
<feature type="compositionally biased region" description="Pro residues" evidence="1">
    <location>
        <begin position="30"/>
        <end position="42"/>
    </location>
</feature>
<dbReference type="AlphaFoldDB" id="A0A837D5K6"/>
<dbReference type="RefSeq" id="WP_015786168.1">
    <property type="nucleotide sequence ID" value="NZ_FOWS01000001.1"/>
</dbReference>
<evidence type="ECO:0000256" key="1">
    <source>
        <dbReference type="SAM" id="MobiDB-lite"/>
    </source>
</evidence>
<sequence length="161" mass="16955">MLVLTGDDDDKAADPDLADPGPTLTASLKPVPPGPDVTPPGPGDSDDDSGPGTDSEPELTQEEAIAIVQDFLDEFIDAVNSNDTTTSNELVCSPDVVSDLDPNLKLEQSTKVMINMSLTSAGIHADNLTGDQPSQYSIDVSGEGTDRCVESVRPLKVREFN</sequence>
<name>A0A837D5K6_9PSEU</name>
<comment type="caution">
    <text evidence="2">The sequence shown here is derived from an EMBL/GenBank/DDBJ whole genome shotgun (WGS) entry which is preliminary data.</text>
</comment>
<accession>A0A837D5K6</accession>